<dbReference type="InterPro" id="IPR006231">
    <property type="entry name" value="MQO"/>
</dbReference>
<dbReference type="AlphaFoldDB" id="A0A3B1AC32"/>
<evidence type="ECO:0000313" key="7">
    <source>
        <dbReference type="EMBL" id="VAW97593.1"/>
    </source>
</evidence>
<keyword evidence="3" id="KW-0816">Tricarboxylic acid cycle</keyword>
<comment type="pathway">
    <text evidence="2">Carbohydrate metabolism; tricarboxylic acid cycle.</text>
</comment>
<proteinExistence type="predicted"/>
<dbReference type="EC" id="1.1.5.4" evidence="7"/>
<dbReference type="InterPro" id="IPR036188">
    <property type="entry name" value="FAD/NAD-bd_sf"/>
</dbReference>
<dbReference type="UniPathway" id="UPA00223"/>
<dbReference type="EMBL" id="UOFS01000033">
    <property type="protein sequence ID" value="VAW97593.1"/>
    <property type="molecule type" value="Genomic_DNA"/>
</dbReference>
<comment type="cofactor">
    <cofactor evidence="1">
        <name>FAD</name>
        <dbReference type="ChEBI" id="CHEBI:57692"/>
    </cofactor>
</comment>
<name>A0A3B1AC32_9ZZZZ</name>
<evidence type="ECO:0000256" key="4">
    <source>
        <dbReference type="ARBA" id="ARBA00022630"/>
    </source>
</evidence>
<gene>
    <name evidence="7" type="ORF">MNBD_GAMMA22-2301</name>
</gene>
<dbReference type="PANTHER" id="PTHR43104:SF2">
    <property type="entry name" value="L-2-HYDROXYGLUTARATE DEHYDROGENASE, MITOCHONDRIAL"/>
    <property type="match status" value="1"/>
</dbReference>
<evidence type="ECO:0000256" key="1">
    <source>
        <dbReference type="ARBA" id="ARBA00001974"/>
    </source>
</evidence>
<dbReference type="Gene3D" id="3.50.50.60">
    <property type="entry name" value="FAD/NAD(P)-binding domain"/>
    <property type="match status" value="1"/>
</dbReference>
<dbReference type="Pfam" id="PF06039">
    <property type="entry name" value="Mqo"/>
    <property type="match status" value="1"/>
</dbReference>
<organism evidence="7">
    <name type="scientific">hydrothermal vent metagenome</name>
    <dbReference type="NCBI Taxonomy" id="652676"/>
    <lineage>
        <taxon>unclassified sequences</taxon>
        <taxon>metagenomes</taxon>
        <taxon>ecological metagenomes</taxon>
    </lineage>
</organism>
<evidence type="ECO:0000256" key="6">
    <source>
        <dbReference type="ARBA" id="ARBA00023002"/>
    </source>
</evidence>
<evidence type="ECO:0000256" key="3">
    <source>
        <dbReference type="ARBA" id="ARBA00022532"/>
    </source>
</evidence>
<dbReference type="GO" id="GO:0008924">
    <property type="term" value="F:L-malate dehydrogenase (quinone) activity"/>
    <property type="evidence" value="ECO:0007669"/>
    <property type="project" value="UniProtKB-EC"/>
</dbReference>
<dbReference type="GO" id="GO:0047545">
    <property type="term" value="F:(S)-2-hydroxyglutarate dehydrogenase activity"/>
    <property type="evidence" value="ECO:0007669"/>
    <property type="project" value="TreeGrafter"/>
</dbReference>
<dbReference type="PANTHER" id="PTHR43104">
    <property type="entry name" value="L-2-HYDROXYGLUTARATE DEHYDROGENASE, MITOCHONDRIAL"/>
    <property type="match status" value="1"/>
</dbReference>
<protein>
    <submittedName>
        <fullName evidence="7">Malate:quinone oxidoreductase</fullName>
        <ecNumber evidence="7">1.1.5.4</ecNumber>
    </submittedName>
</protein>
<reference evidence="7" key="1">
    <citation type="submission" date="2018-06" db="EMBL/GenBank/DDBJ databases">
        <authorList>
            <person name="Zhirakovskaya E."/>
        </authorList>
    </citation>
    <scope>NUCLEOTIDE SEQUENCE</scope>
</reference>
<accession>A0A3B1AC32</accession>
<dbReference type="GO" id="GO:0005737">
    <property type="term" value="C:cytoplasm"/>
    <property type="evidence" value="ECO:0007669"/>
    <property type="project" value="TreeGrafter"/>
</dbReference>
<evidence type="ECO:0000256" key="2">
    <source>
        <dbReference type="ARBA" id="ARBA00005163"/>
    </source>
</evidence>
<dbReference type="GO" id="GO:0006099">
    <property type="term" value="P:tricarboxylic acid cycle"/>
    <property type="evidence" value="ECO:0007669"/>
    <property type="project" value="UniProtKB-UniPathway"/>
</dbReference>
<keyword evidence="4" id="KW-0285">Flavoprotein</keyword>
<evidence type="ECO:0000256" key="5">
    <source>
        <dbReference type="ARBA" id="ARBA00022827"/>
    </source>
</evidence>
<keyword evidence="6 7" id="KW-0560">Oxidoreductase</keyword>
<dbReference type="SUPFAM" id="SSF51905">
    <property type="entry name" value="FAD/NAD(P)-binding domain"/>
    <property type="match status" value="1"/>
</dbReference>
<keyword evidence="5" id="KW-0274">FAD</keyword>
<dbReference type="Gene3D" id="3.30.9.10">
    <property type="entry name" value="D-Amino Acid Oxidase, subunit A, domain 2"/>
    <property type="match status" value="1"/>
</dbReference>
<sequence>MAEHHYDLVIVGGGVSGTALCYMATRYSNIKKIAVVEKYSKLAQVSSLSSNNSQTLHCGDIETNYTIEKAIKVQSAAKMLFNYTQLLDNNVHIISKFSKMVVGIGDGEVELLKKRYEIFSPHYPNMRLYDKKEIKRIEPLVVAGFKADRPENIIACGSENEYCAVDFSALSHSFIEQAEAHKDNRVDVYLETKMHTIRKYDDIFEIQTNKETLTSTSVVVSTCGHSLLYAQAMGYGLNFSCLPVAGSFYFTPKLLNGKVYTVQNDKLPFAAIHGDPDLLVEGKTRFGPTALLLPMLERYNPSTIIDFLKVLKLDSGVMKVFWDLFKDRDIRNYIIRNMLFEVPILNTRLFLKDARKIIPSLLLSDIKFAKGYGGVRPQLIDKDAGKLLMGEAKITPGNGIVFNMTPSPGATSCLDNAEKDLRHVCGYLGATIDEDKLATELK</sequence>